<accession>A0A380MXR4</accession>
<sequence length="135" mass="15065">MPSYGLTKIILHDSFIRGRRCELHCDGHTNLHGKTLPVRQAYLTSNPSSTADILTSSFSAQTAKTAALFSITIPPIVNTFIALFATMLRARYSPNLPQSMFAQNTHYQLAELKLHVTSHSHREVISYNIPVRLSV</sequence>
<dbReference type="AlphaFoldDB" id="A0A380MXR4"/>
<dbReference type="EMBL" id="UHIC01000001">
    <property type="protein sequence ID" value="SUO97349.1"/>
    <property type="molecule type" value="Genomic_DNA"/>
</dbReference>
<organism evidence="2 3">
    <name type="scientific">Suttonella ornithocola</name>
    <dbReference type="NCBI Taxonomy" id="279832"/>
    <lineage>
        <taxon>Bacteria</taxon>
        <taxon>Pseudomonadati</taxon>
        <taxon>Pseudomonadota</taxon>
        <taxon>Gammaproteobacteria</taxon>
        <taxon>Cardiobacteriales</taxon>
        <taxon>Cardiobacteriaceae</taxon>
        <taxon>Suttonella</taxon>
    </lineage>
</organism>
<protein>
    <submittedName>
        <fullName evidence="2">Uncharacterized protein</fullName>
    </submittedName>
</protein>
<evidence type="ECO:0000256" key="1">
    <source>
        <dbReference type="SAM" id="Phobius"/>
    </source>
</evidence>
<dbReference type="Proteomes" id="UP000254601">
    <property type="component" value="Unassembled WGS sequence"/>
</dbReference>
<gene>
    <name evidence="2" type="ORF">NCTC13337_02387</name>
</gene>
<evidence type="ECO:0000313" key="3">
    <source>
        <dbReference type="Proteomes" id="UP000254601"/>
    </source>
</evidence>
<dbReference type="RefSeq" id="WP_143143283.1">
    <property type="nucleotide sequence ID" value="NZ_LWHB01000180.1"/>
</dbReference>
<keyword evidence="1" id="KW-1133">Transmembrane helix</keyword>
<keyword evidence="3" id="KW-1185">Reference proteome</keyword>
<name>A0A380MXR4_9GAMM</name>
<reference evidence="2 3" key="1">
    <citation type="submission" date="2018-06" db="EMBL/GenBank/DDBJ databases">
        <authorList>
            <consortium name="Pathogen Informatics"/>
            <person name="Doyle S."/>
        </authorList>
    </citation>
    <scope>NUCLEOTIDE SEQUENCE [LARGE SCALE GENOMIC DNA]</scope>
    <source>
        <strain evidence="2 3">NCTC13337</strain>
    </source>
</reference>
<proteinExistence type="predicted"/>
<keyword evidence="1" id="KW-0812">Transmembrane</keyword>
<keyword evidence="1" id="KW-0472">Membrane</keyword>
<feature type="transmembrane region" description="Helical" evidence="1">
    <location>
        <begin position="66"/>
        <end position="88"/>
    </location>
</feature>
<evidence type="ECO:0000313" key="2">
    <source>
        <dbReference type="EMBL" id="SUO97349.1"/>
    </source>
</evidence>